<keyword evidence="5" id="KW-1185">Reference proteome</keyword>
<evidence type="ECO:0000259" key="3">
    <source>
        <dbReference type="Pfam" id="PF13439"/>
    </source>
</evidence>
<sequence>MSRAVTVFVDCHTFDAGWQGTTTYLAGILNALPGAMAAKVPDIKLRLVCAAESADNICRFLTVPFEYVPIRTGFLWRNLVDIPRALRRTGADVVLSQYVRPFAAPCPTISVIHDVLFLDFPNSFSWGYRTLRRLLFGWSARHSTRVATVSRYSAGRIEHHFGVPADSIAIIANAVDPVFLQIPRQERASAGPLRLLSVSRLEQRKRHEWGIQAQQMLAGAGIDSEYTIIGSGVGEYAAQLHTEVARARSVGLKVDIRAGLSSADLAAVYASSDLLLFPSEAEGFGIPVIEAVAAGLPAVVSDGGALADFRGKFAGHTFPADDNQAFLAAVRSASENIRGLRAEAVAKRARIGADYSWDAAAGAYADMILSLTGRRS</sequence>
<feature type="domain" description="Glycosyl transferase family 1" evidence="2">
    <location>
        <begin position="183"/>
        <end position="337"/>
    </location>
</feature>
<feature type="domain" description="Glycosyltransferase subfamily 4-like N-terminal" evidence="3">
    <location>
        <begin position="67"/>
        <end position="177"/>
    </location>
</feature>
<protein>
    <submittedName>
        <fullName evidence="4">Glycosyltransferase family 1 protein</fullName>
    </submittedName>
</protein>
<dbReference type="PANTHER" id="PTHR46401">
    <property type="entry name" value="GLYCOSYLTRANSFERASE WBBK-RELATED"/>
    <property type="match status" value="1"/>
</dbReference>
<dbReference type="Pfam" id="PF13439">
    <property type="entry name" value="Glyco_transf_4"/>
    <property type="match status" value="1"/>
</dbReference>
<reference evidence="4" key="1">
    <citation type="submission" date="2023-01" db="EMBL/GenBank/DDBJ databases">
        <title>The genome sequence of Kordiimonadaceae bacterium 6D33.</title>
        <authorList>
            <person name="Liu Y."/>
        </authorList>
    </citation>
    <scope>NUCLEOTIDE SEQUENCE</scope>
    <source>
        <strain evidence="4">6D33</strain>
    </source>
</reference>
<evidence type="ECO:0000256" key="1">
    <source>
        <dbReference type="ARBA" id="ARBA00022679"/>
    </source>
</evidence>
<evidence type="ECO:0000313" key="5">
    <source>
        <dbReference type="Proteomes" id="UP001217500"/>
    </source>
</evidence>
<gene>
    <name evidence="4" type="ORF">PH603_12600</name>
</gene>
<dbReference type="InterPro" id="IPR001296">
    <property type="entry name" value="Glyco_trans_1"/>
</dbReference>
<dbReference type="Pfam" id="PF00534">
    <property type="entry name" value="Glycos_transf_1"/>
    <property type="match status" value="1"/>
</dbReference>
<evidence type="ECO:0000259" key="2">
    <source>
        <dbReference type="Pfam" id="PF00534"/>
    </source>
</evidence>
<dbReference type="GO" id="GO:0009103">
    <property type="term" value="P:lipopolysaccharide biosynthetic process"/>
    <property type="evidence" value="ECO:0007669"/>
    <property type="project" value="TreeGrafter"/>
</dbReference>
<dbReference type="PANTHER" id="PTHR46401:SF2">
    <property type="entry name" value="GLYCOSYLTRANSFERASE WBBK-RELATED"/>
    <property type="match status" value="1"/>
</dbReference>
<dbReference type="InterPro" id="IPR028098">
    <property type="entry name" value="Glyco_trans_4-like_N"/>
</dbReference>
<organism evidence="4 5">
    <name type="scientific">Gimibacter soli</name>
    <dbReference type="NCBI Taxonomy" id="3024400"/>
    <lineage>
        <taxon>Bacteria</taxon>
        <taxon>Pseudomonadati</taxon>
        <taxon>Pseudomonadota</taxon>
        <taxon>Alphaproteobacteria</taxon>
        <taxon>Kordiimonadales</taxon>
        <taxon>Temperatibacteraceae</taxon>
        <taxon>Gimibacter</taxon>
    </lineage>
</organism>
<proteinExistence type="predicted"/>
<dbReference type="Proteomes" id="UP001217500">
    <property type="component" value="Chromosome"/>
</dbReference>
<dbReference type="GO" id="GO:0016757">
    <property type="term" value="F:glycosyltransferase activity"/>
    <property type="evidence" value="ECO:0007669"/>
    <property type="project" value="InterPro"/>
</dbReference>
<dbReference type="AlphaFoldDB" id="A0AAE9XM30"/>
<dbReference type="RefSeq" id="WP_289502890.1">
    <property type="nucleotide sequence ID" value="NZ_CP116805.1"/>
</dbReference>
<dbReference type="SUPFAM" id="SSF53756">
    <property type="entry name" value="UDP-Glycosyltransferase/glycogen phosphorylase"/>
    <property type="match status" value="1"/>
</dbReference>
<dbReference type="KEGG" id="gso:PH603_12600"/>
<name>A0AAE9XM30_9PROT</name>
<dbReference type="CDD" id="cd03809">
    <property type="entry name" value="GT4_MtfB-like"/>
    <property type="match status" value="1"/>
</dbReference>
<evidence type="ECO:0000313" key="4">
    <source>
        <dbReference type="EMBL" id="WCL53378.1"/>
    </source>
</evidence>
<dbReference type="EMBL" id="CP116805">
    <property type="protein sequence ID" value="WCL53378.1"/>
    <property type="molecule type" value="Genomic_DNA"/>
</dbReference>
<accession>A0AAE9XM30</accession>
<dbReference type="Gene3D" id="3.40.50.2000">
    <property type="entry name" value="Glycogen Phosphorylase B"/>
    <property type="match status" value="2"/>
</dbReference>
<keyword evidence="1" id="KW-0808">Transferase</keyword>